<evidence type="ECO:0000256" key="2">
    <source>
        <dbReference type="ARBA" id="ARBA00023002"/>
    </source>
</evidence>
<comment type="similarity">
    <text evidence="1">Belongs to the aldehyde dehydrogenase family.</text>
</comment>
<dbReference type="Gene3D" id="3.40.605.10">
    <property type="entry name" value="Aldehyde Dehydrogenase, Chain A, domain 1"/>
    <property type="match status" value="1"/>
</dbReference>
<reference evidence="4" key="1">
    <citation type="submission" date="2018-05" db="EMBL/GenBank/DDBJ databases">
        <authorList>
            <person name="Lanie J.A."/>
            <person name="Ng W.-L."/>
            <person name="Kazmierczak K.M."/>
            <person name="Andrzejewski T.M."/>
            <person name="Davidsen T.M."/>
            <person name="Wayne K.J."/>
            <person name="Tettelin H."/>
            <person name="Glass J.I."/>
            <person name="Rusch D."/>
            <person name="Podicherti R."/>
            <person name="Tsui H.-C.T."/>
            <person name="Winkler M.E."/>
        </authorList>
    </citation>
    <scope>NUCLEOTIDE SEQUENCE</scope>
</reference>
<protein>
    <recommendedName>
        <fullName evidence="3">Aldehyde dehydrogenase domain-containing protein</fullName>
    </recommendedName>
</protein>
<dbReference type="AlphaFoldDB" id="A0A382JDV4"/>
<dbReference type="PROSITE" id="PS00070">
    <property type="entry name" value="ALDEHYDE_DEHYDR_CYS"/>
    <property type="match status" value="1"/>
</dbReference>
<feature type="non-terminal residue" evidence="4">
    <location>
        <position position="1"/>
    </location>
</feature>
<dbReference type="GO" id="GO:0016620">
    <property type="term" value="F:oxidoreductase activity, acting on the aldehyde or oxo group of donors, NAD or NADP as acceptor"/>
    <property type="evidence" value="ECO:0007669"/>
    <property type="project" value="InterPro"/>
</dbReference>
<dbReference type="InterPro" id="IPR016160">
    <property type="entry name" value="Ald_DH_CS_CYS"/>
</dbReference>
<gene>
    <name evidence="4" type="ORF">METZ01_LOCUS262693</name>
</gene>
<dbReference type="InterPro" id="IPR029510">
    <property type="entry name" value="Ald_DH_CS_GLU"/>
</dbReference>
<dbReference type="PROSITE" id="PS00687">
    <property type="entry name" value="ALDEHYDE_DEHYDR_GLU"/>
    <property type="match status" value="1"/>
</dbReference>
<dbReference type="InterPro" id="IPR015590">
    <property type="entry name" value="Aldehyde_DH_dom"/>
</dbReference>
<keyword evidence="2" id="KW-0560">Oxidoreductase</keyword>
<evidence type="ECO:0000259" key="3">
    <source>
        <dbReference type="Pfam" id="PF00171"/>
    </source>
</evidence>
<dbReference type="InterPro" id="IPR016162">
    <property type="entry name" value="Ald_DH_N"/>
</dbReference>
<proteinExistence type="inferred from homology"/>
<feature type="non-terminal residue" evidence="4">
    <location>
        <position position="347"/>
    </location>
</feature>
<name>A0A382JDV4_9ZZZZ</name>
<evidence type="ECO:0000313" key="4">
    <source>
        <dbReference type="EMBL" id="SVC09839.1"/>
    </source>
</evidence>
<dbReference type="InterPro" id="IPR016161">
    <property type="entry name" value="Ald_DH/histidinol_DH"/>
</dbReference>
<dbReference type="Gene3D" id="3.40.309.10">
    <property type="entry name" value="Aldehyde Dehydrogenase, Chain A, domain 2"/>
    <property type="match status" value="1"/>
</dbReference>
<dbReference type="EMBL" id="UINC01073447">
    <property type="protein sequence ID" value="SVC09839.1"/>
    <property type="molecule type" value="Genomic_DNA"/>
</dbReference>
<dbReference type="InterPro" id="IPR016163">
    <property type="entry name" value="Ald_DH_C"/>
</dbReference>
<sequence length="347" mass="36367">DLHKEELAVLGVRDNGTEFKMALKAEPGSAAGSFRYYGEAVDKIYGHIAPTAEESIGLISREPVGVVGAIVPWNFPLMIAAWKIAPALAAGNSVVLKPAQSASLSLLQLARLAMEAGIPKGVLNVVTGSGSVVGEALGVHPDVDVLAFTGSGVVGRRLLNYAAQSNLKRVHLELGGKSPNIVFADAPDIDAAVATAINGIFRNSGQVCTAGSRLLLQETIYEEFLGKVISGAEQLVVGDPLEPATDIGAVHTLDQLKSNLAYVETATAEGAVLRTGGKRIHESSGGYYMEPTIFSEVRPDMRIAQEEVFGPVLAVTSFTDEQEAIELANSTSYGLAAAVWTGDLSRA</sequence>
<accession>A0A382JDV4</accession>
<dbReference type="Pfam" id="PF00171">
    <property type="entry name" value="Aldedh"/>
    <property type="match status" value="1"/>
</dbReference>
<dbReference type="PANTHER" id="PTHR11699">
    <property type="entry name" value="ALDEHYDE DEHYDROGENASE-RELATED"/>
    <property type="match status" value="1"/>
</dbReference>
<feature type="domain" description="Aldehyde dehydrogenase" evidence="3">
    <location>
        <begin position="3"/>
        <end position="347"/>
    </location>
</feature>
<dbReference type="FunFam" id="3.40.605.10:FF:000007">
    <property type="entry name" value="NAD/NADP-dependent betaine aldehyde dehydrogenase"/>
    <property type="match status" value="1"/>
</dbReference>
<dbReference type="FunFam" id="3.40.309.10:FF:000012">
    <property type="entry name" value="Betaine aldehyde dehydrogenase"/>
    <property type="match status" value="1"/>
</dbReference>
<organism evidence="4">
    <name type="scientific">marine metagenome</name>
    <dbReference type="NCBI Taxonomy" id="408172"/>
    <lineage>
        <taxon>unclassified sequences</taxon>
        <taxon>metagenomes</taxon>
        <taxon>ecological metagenomes</taxon>
    </lineage>
</organism>
<evidence type="ECO:0000256" key="1">
    <source>
        <dbReference type="ARBA" id="ARBA00009986"/>
    </source>
</evidence>
<dbReference type="SUPFAM" id="SSF53720">
    <property type="entry name" value="ALDH-like"/>
    <property type="match status" value="1"/>
</dbReference>